<dbReference type="InterPro" id="IPR001789">
    <property type="entry name" value="Sig_transdc_resp-reg_receiver"/>
</dbReference>
<dbReference type="InterPro" id="IPR011006">
    <property type="entry name" value="CheY-like_superfamily"/>
</dbReference>
<dbReference type="Proteomes" id="UP000304900">
    <property type="component" value="Unassembled WGS sequence"/>
</dbReference>
<dbReference type="InterPro" id="IPR000792">
    <property type="entry name" value="Tscrpt_reg_LuxR_C"/>
</dbReference>
<reference evidence="4 5" key="1">
    <citation type="submission" date="2019-05" db="EMBL/GenBank/DDBJ databases">
        <title>Dyadobacter AR-3-8 sp. nov., isolated from arctic soil.</title>
        <authorList>
            <person name="Chaudhary D.K."/>
        </authorList>
    </citation>
    <scope>NUCLEOTIDE SEQUENCE [LARGE SCALE GENOMIC DNA]</scope>
    <source>
        <strain evidence="4 5">AR-3-8</strain>
    </source>
</reference>
<keyword evidence="5" id="KW-1185">Reference proteome</keyword>
<sequence>MPAIKLKQPLFKMITIALVDKHPVMRIGLIALLKDNFNDILILESSCMSSFLKTKAQTDVTILGISPDSDAGNLRFLNKLKDKDAFGPIIVYDEEPRPYLAVSFLRSGVMGYLSKQNDESELIDCISKVLNGNRYVCKEILGTNRDVSAFEKTTRLKENRNLTFHEYEIAQYICQGINVSEIAQIFSRKTSTISTIKMRILKKLKVSNILELRNVMLVNEINTGT</sequence>
<gene>
    <name evidence="4" type="ORF">FDK13_10055</name>
</gene>
<dbReference type="SUPFAM" id="SSF46894">
    <property type="entry name" value="C-terminal effector domain of the bipartite response regulators"/>
    <property type="match status" value="1"/>
</dbReference>
<dbReference type="PROSITE" id="PS50110">
    <property type="entry name" value="RESPONSE_REGULATORY"/>
    <property type="match status" value="1"/>
</dbReference>
<dbReference type="GO" id="GO:0000160">
    <property type="term" value="P:phosphorelay signal transduction system"/>
    <property type="evidence" value="ECO:0007669"/>
    <property type="project" value="InterPro"/>
</dbReference>
<dbReference type="AlphaFoldDB" id="A0A4U6D4W1"/>
<dbReference type="PANTHER" id="PTHR45566:SF1">
    <property type="entry name" value="HTH-TYPE TRANSCRIPTIONAL REGULATOR YHJB-RELATED"/>
    <property type="match status" value="1"/>
</dbReference>
<name>A0A4U6D4W1_9BACT</name>
<dbReference type="InterPro" id="IPR051015">
    <property type="entry name" value="EvgA-like"/>
</dbReference>
<dbReference type="OrthoDB" id="941719at2"/>
<evidence type="ECO:0000313" key="5">
    <source>
        <dbReference type="Proteomes" id="UP000304900"/>
    </source>
</evidence>
<evidence type="ECO:0000256" key="2">
    <source>
        <dbReference type="PROSITE-ProRule" id="PRU00169"/>
    </source>
</evidence>
<protein>
    <submittedName>
        <fullName evidence="4">Response regulator transcription factor</fullName>
    </submittedName>
</protein>
<dbReference type="SMART" id="SM00421">
    <property type="entry name" value="HTH_LUXR"/>
    <property type="match status" value="1"/>
</dbReference>
<organism evidence="4 5">
    <name type="scientific">Dyadobacter frigoris</name>
    <dbReference type="NCBI Taxonomy" id="2576211"/>
    <lineage>
        <taxon>Bacteria</taxon>
        <taxon>Pseudomonadati</taxon>
        <taxon>Bacteroidota</taxon>
        <taxon>Cytophagia</taxon>
        <taxon>Cytophagales</taxon>
        <taxon>Spirosomataceae</taxon>
        <taxon>Dyadobacter</taxon>
    </lineage>
</organism>
<dbReference type="SUPFAM" id="SSF52172">
    <property type="entry name" value="CheY-like"/>
    <property type="match status" value="1"/>
</dbReference>
<keyword evidence="1" id="KW-0238">DNA-binding</keyword>
<dbReference type="Pfam" id="PF00196">
    <property type="entry name" value="GerE"/>
    <property type="match status" value="1"/>
</dbReference>
<dbReference type="PROSITE" id="PS00622">
    <property type="entry name" value="HTH_LUXR_1"/>
    <property type="match status" value="1"/>
</dbReference>
<evidence type="ECO:0000313" key="4">
    <source>
        <dbReference type="EMBL" id="TKT92312.1"/>
    </source>
</evidence>
<evidence type="ECO:0000259" key="3">
    <source>
        <dbReference type="PROSITE" id="PS50110"/>
    </source>
</evidence>
<dbReference type="GO" id="GO:0003677">
    <property type="term" value="F:DNA binding"/>
    <property type="evidence" value="ECO:0007669"/>
    <property type="project" value="UniProtKB-KW"/>
</dbReference>
<dbReference type="GO" id="GO:0006355">
    <property type="term" value="P:regulation of DNA-templated transcription"/>
    <property type="evidence" value="ECO:0007669"/>
    <property type="project" value="InterPro"/>
</dbReference>
<feature type="domain" description="Response regulatory" evidence="3">
    <location>
        <begin position="15"/>
        <end position="130"/>
    </location>
</feature>
<accession>A0A4U6D4W1</accession>
<comment type="caution">
    <text evidence="2">Lacks conserved residue(s) required for the propagation of feature annotation.</text>
</comment>
<comment type="caution">
    <text evidence="4">The sequence shown here is derived from an EMBL/GenBank/DDBJ whole genome shotgun (WGS) entry which is preliminary data.</text>
</comment>
<dbReference type="EMBL" id="SZVO01000004">
    <property type="protein sequence ID" value="TKT92312.1"/>
    <property type="molecule type" value="Genomic_DNA"/>
</dbReference>
<evidence type="ECO:0000256" key="1">
    <source>
        <dbReference type="ARBA" id="ARBA00023125"/>
    </source>
</evidence>
<dbReference type="PANTHER" id="PTHR45566">
    <property type="entry name" value="HTH-TYPE TRANSCRIPTIONAL REGULATOR YHJB-RELATED"/>
    <property type="match status" value="1"/>
</dbReference>
<proteinExistence type="predicted"/>
<dbReference type="InterPro" id="IPR016032">
    <property type="entry name" value="Sig_transdc_resp-reg_C-effctor"/>
</dbReference>
<dbReference type="Gene3D" id="3.40.50.2300">
    <property type="match status" value="1"/>
</dbReference>